<dbReference type="SUPFAM" id="SSF81383">
    <property type="entry name" value="F-box domain"/>
    <property type="match status" value="1"/>
</dbReference>
<organism evidence="1 2">
    <name type="scientific">Ditylenchus destructor</name>
    <dbReference type="NCBI Taxonomy" id="166010"/>
    <lineage>
        <taxon>Eukaryota</taxon>
        <taxon>Metazoa</taxon>
        <taxon>Ecdysozoa</taxon>
        <taxon>Nematoda</taxon>
        <taxon>Chromadorea</taxon>
        <taxon>Rhabditida</taxon>
        <taxon>Tylenchina</taxon>
        <taxon>Tylenchomorpha</taxon>
        <taxon>Sphaerularioidea</taxon>
        <taxon>Anguinidae</taxon>
        <taxon>Anguininae</taxon>
        <taxon>Ditylenchus</taxon>
    </lineage>
</organism>
<gene>
    <name evidence="1" type="ORF">DdX_12575</name>
</gene>
<sequence length="381" mass="44320">MDDDILIDVFRPLSRKLLAQSVEQVCRRFRHLVNSPALPNLHIVNEFGIIEKIYTISDGFQASYRPPKYLRFQSVHIKCANCEYYFHLDRENFEPCLWQFRHCFVDCHLHVSIPETTAAEFQSFLVERFLPLFSNCIYSFKIECVRRNNDERDRPTKTLFKRCLRFFRFKGIRKSLKSSRTSANVSADGLPPSSAVANLNSGASDQQTTATSPSFTLLISHPSILNCMYLSLWVSWRYSDPFIPIDNVIQWLHHSPTVPTTTTTKNWWKSKRNLHLDASMLEDLDTEQSHIRAVSAANNLVKKIKERFLAGNASKEKCDFHLEILLVQTRNSKLEIPEFDIRNDATNESLKLEVKEDPYEGIYDYMFTMPCHTYTLTQKTV</sequence>
<dbReference type="InterPro" id="IPR036047">
    <property type="entry name" value="F-box-like_dom_sf"/>
</dbReference>
<evidence type="ECO:0000313" key="1">
    <source>
        <dbReference type="EMBL" id="KAI1707197.1"/>
    </source>
</evidence>
<dbReference type="Proteomes" id="UP001201812">
    <property type="component" value="Unassembled WGS sequence"/>
</dbReference>
<accession>A0AAD4R0B2</accession>
<protein>
    <recommendedName>
        <fullName evidence="3">F-box domain-containing protein</fullName>
    </recommendedName>
</protein>
<evidence type="ECO:0000313" key="2">
    <source>
        <dbReference type="Proteomes" id="UP001201812"/>
    </source>
</evidence>
<name>A0AAD4R0B2_9BILA</name>
<comment type="caution">
    <text evidence="1">The sequence shown here is derived from an EMBL/GenBank/DDBJ whole genome shotgun (WGS) entry which is preliminary data.</text>
</comment>
<proteinExistence type="predicted"/>
<dbReference type="EMBL" id="JAKKPZ010000042">
    <property type="protein sequence ID" value="KAI1707197.1"/>
    <property type="molecule type" value="Genomic_DNA"/>
</dbReference>
<keyword evidence="2" id="KW-1185">Reference proteome</keyword>
<reference evidence="1" key="1">
    <citation type="submission" date="2022-01" db="EMBL/GenBank/DDBJ databases">
        <title>Genome Sequence Resource for Two Populations of Ditylenchus destructor, the Migratory Endoparasitic Phytonematode.</title>
        <authorList>
            <person name="Zhang H."/>
            <person name="Lin R."/>
            <person name="Xie B."/>
        </authorList>
    </citation>
    <scope>NUCLEOTIDE SEQUENCE</scope>
    <source>
        <strain evidence="1">BazhouSP</strain>
    </source>
</reference>
<evidence type="ECO:0008006" key="3">
    <source>
        <dbReference type="Google" id="ProtNLM"/>
    </source>
</evidence>
<dbReference type="AlphaFoldDB" id="A0AAD4R0B2"/>